<gene>
    <name evidence="4" type="ORF">Back11_35130</name>
</gene>
<keyword evidence="3" id="KW-0804">Transcription</keyword>
<organism evidence="4 5">
    <name type="scientific">Paenibacillus baekrokdamisoli</name>
    <dbReference type="NCBI Taxonomy" id="1712516"/>
    <lineage>
        <taxon>Bacteria</taxon>
        <taxon>Bacillati</taxon>
        <taxon>Bacillota</taxon>
        <taxon>Bacilli</taxon>
        <taxon>Bacillales</taxon>
        <taxon>Paenibacillaceae</taxon>
        <taxon>Paenibacillus</taxon>
    </lineage>
</organism>
<evidence type="ECO:0000313" key="4">
    <source>
        <dbReference type="EMBL" id="BBH22168.1"/>
    </source>
</evidence>
<dbReference type="InterPro" id="IPR018060">
    <property type="entry name" value="HTH_AraC"/>
</dbReference>
<dbReference type="SUPFAM" id="SSF46689">
    <property type="entry name" value="Homeodomain-like"/>
    <property type="match status" value="2"/>
</dbReference>
<dbReference type="Proteomes" id="UP000275368">
    <property type="component" value="Chromosome"/>
</dbReference>
<evidence type="ECO:0000256" key="3">
    <source>
        <dbReference type="ARBA" id="ARBA00023163"/>
    </source>
</evidence>
<dbReference type="InterPro" id="IPR001789">
    <property type="entry name" value="Sig_transdc_resp-reg_receiver"/>
</dbReference>
<dbReference type="RefSeq" id="WP_125659823.1">
    <property type="nucleotide sequence ID" value="NZ_AP019308.1"/>
</dbReference>
<dbReference type="GO" id="GO:0003700">
    <property type="term" value="F:DNA-binding transcription factor activity"/>
    <property type="evidence" value="ECO:0007669"/>
    <property type="project" value="InterPro"/>
</dbReference>
<evidence type="ECO:0000256" key="1">
    <source>
        <dbReference type="ARBA" id="ARBA00023015"/>
    </source>
</evidence>
<dbReference type="PROSITE" id="PS01124">
    <property type="entry name" value="HTH_ARAC_FAMILY_2"/>
    <property type="match status" value="1"/>
</dbReference>
<keyword evidence="2" id="KW-0238">DNA-binding</keyword>
<dbReference type="InterPro" id="IPR018062">
    <property type="entry name" value="HTH_AraC-typ_CS"/>
</dbReference>
<proteinExistence type="predicted"/>
<dbReference type="PROSITE" id="PS50110">
    <property type="entry name" value="RESPONSE_REGULATORY"/>
    <property type="match status" value="1"/>
</dbReference>
<dbReference type="PRINTS" id="PR00032">
    <property type="entry name" value="HTHARAC"/>
</dbReference>
<keyword evidence="1" id="KW-0805">Transcription regulation</keyword>
<dbReference type="InterPro" id="IPR020449">
    <property type="entry name" value="Tscrpt_reg_AraC-type_HTH"/>
</dbReference>
<protein>
    <submittedName>
        <fullName evidence="4">Uncharacterized protein</fullName>
    </submittedName>
</protein>
<dbReference type="AlphaFoldDB" id="A0A3G9JDU3"/>
<dbReference type="OrthoDB" id="9794370at2"/>
<name>A0A3G9JDU3_9BACL</name>
<dbReference type="InterPro" id="IPR009057">
    <property type="entry name" value="Homeodomain-like_sf"/>
</dbReference>
<dbReference type="SMART" id="SM00342">
    <property type="entry name" value="HTH_ARAC"/>
    <property type="match status" value="1"/>
</dbReference>
<dbReference type="SUPFAM" id="SSF52172">
    <property type="entry name" value="CheY-like"/>
    <property type="match status" value="1"/>
</dbReference>
<accession>A0A3G9JDU3</accession>
<dbReference type="Pfam" id="PF12833">
    <property type="entry name" value="HTH_18"/>
    <property type="match status" value="1"/>
</dbReference>
<dbReference type="EMBL" id="AP019308">
    <property type="protein sequence ID" value="BBH22168.1"/>
    <property type="molecule type" value="Genomic_DNA"/>
</dbReference>
<dbReference type="InterPro" id="IPR011006">
    <property type="entry name" value="CheY-like_superfamily"/>
</dbReference>
<keyword evidence="5" id="KW-1185">Reference proteome</keyword>
<dbReference type="Pfam" id="PF00072">
    <property type="entry name" value="Response_reg"/>
    <property type="match status" value="1"/>
</dbReference>
<sequence length="408" mass="47018">MLKIVIAEDAAFEREGLVRSIPWNDLGIVVVGAAEDGKQAWELIVEHNPDIVLTDIKMPIVDGIELSKAVNRDYPLTKLVFISGHEDFNFALEAIKSKVLAYILKPYTFREITDTIRQVALICMDEKGRDEQIRIIQSKLDETRPFFEEKLLQDIINERIQDELTLNERLQYYGLYFDKSCFAVILLDFEATSVTDHALSDNLYIIRNRPGELILLINEDQAHLNRREDLEAIAVELKDRVNARLQSDVAICVSRPFSHLLNLAYGCKEVLEAKKRLPMVGRIHPVFYEDVTGADDVFGRLDRIVADVKRFIRLRYMDNITLNDIASEVFMSPNYLNSLFKKATGKNINKYLIDFRITTAMELLLKPDATVNRVAEKVGYRNLAHFSTLFKKQCGMTPMEYRDYRSNQ</sequence>
<dbReference type="GO" id="GO:0000160">
    <property type="term" value="P:phosphorelay signal transduction system"/>
    <property type="evidence" value="ECO:0007669"/>
    <property type="project" value="InterPro"/>
</dbReference>
<dbReference type="PROSITE" id="PS00041">
    <property type="entry name" value="HTH_ARAC_FAMILY_1"/>
    <property type="match status" value="1"/>
</dbReference>
<dbReference type="GO" id="GO:0043565">
    <property type="term" value="F:sequence-specific DNA binding"/>
    <property type="evidence" value="ECO:0007669"/>
    <property type="project" value="InterPro"/>
</dbReference>
<dbReference type="SMART" id="SM00448">
    <property type="entry name" value="REC"/>
    <property type="match status" value="1"/>
</dbReference>
<dbReference type="Gene3D" id="3.40.50.2300">
    <property type="match status" value="1"/>
</dbReference>
<evidence type="ECO:0000256" key="2">
    <source>
        <dbReference type="ARBA" id="ARBA00023125"/>
    </source>
</evidence>
<dbReference type="PANTHER" id="PTHR43280">
    <property type="entry name" value="ARAC-FAMILY TRANSCRIPTIONAL REGULATOR"/>
    <property type="match status" value="1"/>
</dbReference>
<dbReference type="PANTHER" id="PTHR43280:SF2">
    <property type="entry name" value="HTH-TYPE TRANSCRIPTIONAL REGULATOR EXSA"/>
    <property type="match status" value="1"/>
</dbReference>
<reference evidence="4 5" key="1">
    <citation type="submission" date="2018-11" db="EMBL/GenBank/DDBJ databases">
        <title>Complete genome sequence of Paenibacillus baekrokdamisoli strain KCTC 33723.</title>
        <authorList>
            <person name="Kang S.W."/>
            <person name="Lee K.C."/>
            <person name="Kim K.K."/>
            <person name="Kim J.S."/>
            <person name="Kim D.S."/>
            <person name="Ko S.H."/>
            <person name="Yang S.H."/>
            <person name="Lee J.S."/>
        </authorList>
    </citation>
    <scope>NUCLEOTIDE SEQUENCE [LARGE SCALE GENOMIC DNA]</scope>
    <source>
        <strain evidence="4 5">KCTC 33723</strain>
    </source>
</reference>
<dbReference type="KEGG" id="pbk:Back11_35130"/>
<dbReference type="CDD" id="cd17536">
    <property type="entry name" value="REC_YesN-like"/>
    <property type="match status" value="1"/>
</dbReference>
<dbReference type="Gene3D" id="1.10.10.60">
    <property type="entry name" value="Homeodomain-like"/>
    <property type="match status" value="2"/>
</dbReference>
<evidence type="ECO:0000313" key="5">
    <source>
        <dbReference type="Proteomes" id="UP000275368"/>
    </source>
</evidence>